<proteinExistence type="predicted"/>
<organism evidence="3 4">
    <name type="scientific">Aquibacillus koreensis</name>
    <dbReference type="NCBI Taxonomy" id="279446"/>
    <lineage>
        <taxon>Bacteria</taxon>
        <taxon>Bacillati</taxon>
        <taxon>Bacillota</taxon>
        <taxon>Bacilli</taxon>
        <taxon>Bacillales</taxon>
        <taxon>Bacillaceae</taxon>
        <taxon>Aquibacillus</taxon>
    </lineage>
</organism>
<evidence type="ECO:0000256" key="1">
    <source>
        <dbReference type="SAM" id="Phobius"/>
    </source>
</evidence>
<dbReference type="AlphaFoldDB" id="A0A9X3WM36"/>
<keyword evidence="1" id="KW-1133">Transmembrane helix</keyword>
<name>A0A9X3WM36_9BACI</name>
<dbReference type="GO" id="GO:0080120">
    <property type="term" value="P:CAAX-box protein maturation"/>
    <property type="evidence" value="ECO:0007669"/>
    <property type="project" value="UniProtKB-ARBA"/>
</dbReference>
<dbReference type="Proteomes" id="UP001145072">
    <property type="component" value="Unassembled WGS sequence"/>
</dbReference>
<dbReference type="EMBL" id="JAMQJZ010000018">
    <property type="protein sequence ID" value="MDC3422267.1"/>
    <property type="molecule type" value="Genomic_DNA"/>
</dbReference>
<keyword evidence="4" id="KW-1185">Reference proteome</keyword>
<accession>A0A9X3WM36</accession>
<feature type="transmembrane region" description="Helical" evidence="1">
    <location>
        <begin position="148"/>
        <end position="167"/>
    </location>
</feature>
<keyword evidence="3" id="KW-0482">Metalloprotease</keyword>
<dbReference type="Pfam" id="PF02517">
    <property type="entry name" value="Rce1-like"/>
    <property type="match status" value="1"/>
</dbReference>
<dbReference type="GO" id="GO:0008237">
    <property type="term" value="F:metallopeptidase activity"/>
    <property type="evidence" value="ECO:0007669"/>
    <property type="project" value="UniProtKB-KW"/>
</dbReference>
<feature type="transmembrane region" description="Helical" evidence="1">
    <location>
        <begin position="14"/>
        <end position="32"/>
    </location>
</feature>
<keyword evidence="3" id="KW-0645">Protease</keyword>
<dbReference type="GO" id="GO:0004175">
    <property type="term" value="F:endopeptidase activity"/>
    <property type="evidence" value="ECO:0007669"/>
    <property type="project" value="UniProtKB-ARBA"/>
</dbReference>
<evidence type="ECO:0000259" key="2">
    <source>
        <dbReference type="Pfam" id="PF02517"/>
    </source>
</evidence>
<comment type="caution">
    <text evidence="3">The sequence shown here is derived from an EMBL/GenBank/DDBJ whole genome shotgun (WGS) entry which is preliminary data.</text>
</comment>
<dbReference type="PANTHER" id="PTHR43592">
    <property type="entry name" value="CAAX AMINO TERMINAL PROTEASE"/>
    <property type="match status" value="1"/>
</dbReference>
<reference evidence="3" key="1">
    <citation type="submission" date="2022-06" db="EMBL/GenBank/DDBJ databases">
        <title>Aquibacillus sp. a new bacterium isolated from soil saline samples.</title>
        <authorList>
            <person name="Galisteo C."/>
            <person name="De La Haba R."/>
            <person name="Sanchez-Porro C."/>
            <person name="Ventosa A."/>
        </authorList>
    </citation>
    <scope>NUCLEOTIDE SEQUENCE</scope>
    <source>
        <strain evidence="3">JCM 12387</strain>
    </source>
</reference>
<feature type="transmembrane region" description="Helical" evidence="1">
    <location>
        <begin position="119"/>
        <end position="141"/>
    </location>
</feature>
<dbReference type="RefSeq" id="WP_259868120.1">
    <property type="nucleotide sequence ID" value="NZ_JAMQJZ010000018.1"/>
</dbReference>
<keyword evidence="1" id="KW-0472">Membrane</keyword>
<keyword evidence="1" id="KW-0812">Transmembrane</keyword>
<protein>
    <submittedName>
        <fullName evidence="3">CPBP family intramembrane metalloprotease</fullName>
    </submittedName>
</protein>
<gene>
    <name evidence="3" type="ORF">NC661_18105</name>
</gene>
<feature type="domain" description="CAAX prenyl protease 2/Lysostaphin resistance protein A-like" evidence="2">
    <location>
        <begin position="99"/>
        <end position="186"/>
    </location>
</feature>
<feature type="transmembrane region" description="Helical" evidence="1">
    <location>
        <begin position="173"/>
        <end position="191"/>
    </location>
</feature>
<dbReference type="InterPro" id="IPR003675">
    <property type="entry name" value="Rce1/LyrA-like_dom"/>
</dbReference>
<feature type="transmembrane region" description="Helical" evidence="1">
    <location>
        <begin position="52"/>
        <end position="74"/>
    </location>
</feature>
<sequence length="198" mass="21880">MGKKATPEITMKDLIMSFSLFGFAALICIFIWKRQQTVPFLSEIFDLSNILISSLIGIGSGIVFAVLVAILARVTKTKMPDNEGGTMLLELMKKPYGPVLVGVLPGVFEELFFRGFLLALLLTFMNTPLAILLSTLVFWLLHVPQYKGSIVLNVVVFVLSIGLSILFVELGTLWAPILAHGIYNYLVTLFVQKGIIEI</sequence>
<evidence type="ECO:0000313" key="4">
    <source>
        <dbReference type="Proteomes" id="UP001145072"/>
    </source>
</evidence>
<evidence type="ECO:0000313" key="3">
    <source>
        <dbReference type="EMBL" id="MDC3422267.1"/>
    </source>
</evidence>
<dbReference type="PANTHER" id="PTHR43592:SF15">
    <property type="entry name" value="CAAX AMINO TERMINAL PROTEASE FAMILY PROTEIN"/>
    <property type="match status" value="1"/>
</dbReference>
<keyword evidence="3" id="KW-0378">Hydrolase</keyword>